<reference evidence="3" key="1">
    <citation type="submission" date="2012-06" db="EMBL/GenBank/DDBJ databases">
        <title>The genome sequence of Coniosporium apollinis CBS 100218.</title>
        <authorList>
            <consortium name="The Broad Institute Genome Sequencing Platform"/>
            <person name="Cuomo C."/>
            <person name="Gorbushina A."/>
            <person name="Noack S."/>
            <person name="Walker B."/>
            <person name="Young S.K."/>
            <person name="Zeng Q."/>
            <person name="Gargeya S."/>
            <person name="Fitzgerald M."/>
            <person name="Haas B."/>
            <person name="Abouelleil A."/>
            <person name="Alvarado L."/>
            <person name="Arachchi H.M."/>
            <person name="Berlin A.M."/>
            <person name="Chapman S.B."/>
            <person name="Goldberg J."/>
            <person name="Griggs A."/>
            <person name="Gujja S."/>
            <person name="Hansen M."/>
            <person name="Howarth C."/>
            <person name="Imamovic A."/>
            <person name="Larimer J."/>
            <person name="McCowan C."/>
            <person name="Montmayeur A."/>
            <person name="Murphy C."/>
            <person name="Neiman D."/>
            <person name="Pearson M."/>
            <person name="Priest M."/>
            <person name="Roberts A."/>
            <person name="Saif S."/>
            <person name="Shea T."/>
            <person name="Sisk P."/>
            <person name="Sykes S."/>
            <person name="Wortman J."/>
            <person name="Nusbaum C."/>
            <person name="Birren B."/>
        </authorList>
    </citation>
    <scope>NUCLEOTIDE SEQUENCE [LARGE SCALE GENOMIC DNA]</scope>
    <source>
        <strain evidence="3">CBS 100218</strain>
    </source>
</reference>
<feature type="region of interest" description="Disordered" evidence="1">
    <location>
        <begin position="140"/>
        <end position="352"/>
    </location>
</feature>
<feature type="compositionally biased region" description="Basic and acidic residues" evidence="1">
    <location>
        <begin position="322"/>
        <end position="335"/>
    </location>
</feature>
<feature type="region of interest" description="Disordered" evidence="1">
    <location>
        <begin position="372"/>
        <end position="441"/>
    </location>
</feature>
<dbReference type="AlphaFoldDB" id="R7YRH9"/>
<feature type="compositionally biased region" description="Polar residues" evidence="1">
    <location>
        <begin position="307"/>
        <end position="319"/>
    </location>
</feature>
<protein>
    <submittedName>
        <fullName evidence="2">Uncharacterized protein</fullName>
    </submittedName>
</protein>
<accession>R7YRH9</accession>
<dbReference type="HOGENOM" id="CLU_468491_0_0_1"/>
<keyword evidence="3" id="KW-1185">Reference proteome</keyword>
<dbReference type="Proteomes" id="UP000016924">
    <property type="component" value="Unassembled WGS sequence"/>
</dbReference>
<dbReference type="eggNOG" id="ENOG502SR2P">
    <property type="taxonomic scope" value="Eukaryota"/>
</dbReference>
<gene>
    <name evidence="2" type="ORF">W97_03745</name>
</gene>
<name>R7YRH9_CONA1</name>
<feature type="compositionally biased region" description="Low complexity" evidence="1">
    <location>
        <begin position="411"/>
        <end position="422"/>
    </location>
</feature>
<proteinExistence type="predicted"/>
<dbReference type="RefSeq" id="XP_007779829.1">
    <property type="nucleotide sequence ID" value="XM_007781639.1"/>
</dbReference>
<feature type="compositionally biased region" description="Basic and acidic residues" evidence="1">
    <location>
        <begin position="279"/>
        <end position="294"/>
    </location>
</feature>
<feature type="compositionally biased region" description="Polar residues" evidence="1">
    <location>
        <begin position="170"/>
        <end position="200"/>
    </location>
</feature>
<feature type="compositionally biased region" description="Polar residues" evidence="1">
    <location>
        <begin position="253"/>
        <end position="265"/>
    </location>
</feature>
<evidence type="ECO:0000256" key="1">
    <source>
        <dbReference type="SAM" id="MobiDB-lite"/>
    </source>
</evidence>
<feature type="region of interest" description="Disordered" evidence="1">
    <location>
        <begin position="1"/>
        <end position="21"/>
    </location>
</feature>
<feature type="compositionally biased region" description="Basic and acidic residues" evidence="1">
    <location>
        <begin position="235"/>
        <end position="249"/>
    </location>
</feature>
<dbReference type="EMBL" id="JH767568">
    <property type="protein sequence ID" value="EON64512.1"/>
    <property type="molecule type" value="Genomic_DNA"/>
</dbReference>
<dbReference type="GeneID" id="19901056"/>
<feature type="compositionally biased region" description="Polar residues" evidence="1">
    <location>
        <begin position="494"/>
        <end position="509"/>
    </location>
</feature>
<dbReference type="OMA" id="KPSDHGM"/>
<feature type="compositionally biased region" description="Polar residues" evidence="1">
    <location>
        <begin position="470"/>
        <end position="484"/>
    </location>
</feature>
<feature type="region of interest" description="Disordered" evidence="1">
    <location>
        <begin position="460"/>
        <end position="509"/>
    </location>
</feature>
<evidence type="ECO:0000313" key="2">
    <source>
        <dbReference type="EMBL" id="EON64512.1"/>
    </source>
</evidence>
<organism evidence="2 3">
    <name type="scientific">Coniosporium apollinis (strain CBS 100218)</name>
    <name type="common">Rock-inhabiting black yeast</name>
    <dbReference type="NCBI Taxonomy" id="1168221"/>
    <lineage>
        <taxon>Eukaryota</taxon>
        <taxon>Fungi</taxon>
        <taxon>Dikarya</taxon>
        <taxon>Ascomycota</taxon>
        <taxon>Pezizomycotina</taxon>
        <taxon>Dothideomycetes</taxon>
        <taxon>Dothideomycetes incertae sedis</taxon>
        <taxon>Coniosporium</taxon>
    </lineage>
</organism>
<feature type="compositionally biased region" description="Low complexity" evidence="1">
    <location>
        <begin position="295"/>
        <end position="305"/>
    </location>
</feature>
<evidence type="ECO:0000313" key="3">
    <source>
        <dbReference type="Proteomes" id="UP000016924"/>
    </source>
</evidence>
<dbReference type="OrthoDB" id="5430532at2759"/>
<sequence>MKRKFSFNLTPIKTSPKSDKALREAIDDHGPPPSPFVNRRLLDVKTEAELRASCAIVLQGCRPAGFEDEPHGPTLGFDAIEPSITVRAAENYTAPLDHISQAHTYWPNTTTDPSRYAYKPGKPLKDIFSDSYVTNPAVLANSSRRRDVPDSRSLPPKVHVHSDRPRTAQGADSDNESYSTPLTGTSERYNNASTSFTSAAVTPARKSRRPSEHSYRDQSVTSHADAAAPEWTRLGYERGRQSEEQERRRPVSRASSKARSITSNIRDYIRPNSALSRSSSRDSIRSRNSAKETGRSPSSGGWRSWTLHRNTSNSSISSQGTGEKDRRGREKRKPEINLNRELPPLPSLDNWEQQKPATNTHIAALMRPKAGAATLQPPPTQRQVSQPLPSLTKEQKRISHRKTLSDDINISSGRSSRPLSGLHIQPAVDSESSSRGPDMAQGVQDMDDLMSAMGRTLSVERARSRRYDSGLTQDSGSGPASLTFAQPAGRRESVNFSRKISTDTAGRSYDTSHPRLVEISSADSNRLREKKSTGFRKVINAFVSGSKKKEKPMTWMDRIEREGVKGGIMYHDEAAGAPIVRY</sequence>